<dbReference type="InterPro" id="IPR044068">
    <property type="entry name" value="CB"/>
</dbReference>
<dbReference type="GO" id="GO:0015074">
    <property type="term" value="P:DNA integration"/>
    <property type="evidence" value="ECO:0007669"/>
    <property type="project" value="InterPro"/>
</dbReference>
<keyword evidence="2 4" id="KW-0238">DNA-binding</keyword>
<dbReference type="CDD" id="cd01189">
    <property type="entry name" value="INT_ICEBs1_C_like"/>
    <property type="match status" value="1"/>
</dbReference>
<dbReference type="Pfam" id="PF00589">
    <property type="entry name" value="Phage_integrase"/>
    <property type="match status" value="1"/>
</dbReference>
<dbReference type="InterPro" id="IPR010998">
    <property type="entry name" value="Integrase_recombinase_N"/>
</dbReference>
<dbReference type="GO" id="GO:0006310">
    <property type="term" value="P:DNA recombination"/>
    <property type="evidence" value="ECO:0007669"/>
    <property type="project" value="UniProtKB-KW"/>
</dbReference>
<keyword evidence="8" id="KW-1185">Reference proteome</keyword>
<dbReference type="InterPro" id="IPR028259">
    <property type="entry name" value="AP2-like_int_N"/>
</dbReference>
<accession>A0A5C5RCJ1</accession>
<sequence length="407" mass="44928">MGRQQLPPQIRKREVLDRRTGKTIIRYELVVDAGVHPETGRRRQVRRRFPTEKAAKDALTEIAGQVADDTYVPRKAVTVDELCADWLGSLHNVRGTTRSSYEYNLAPVREQLGDLAAQKLTRRHVDELIETMRKGGSLTEAGRARKPWAARSVNKMLENLVAALDYGIERRELGRNVAEKIKKLPLTTKQMDTYTPDEIRKVLAKADGHRVGQLAYLALSGFRRGEISGLRWEHVDLTAGIITVTTSRAVVSKTVVDGAVEENAPKTAAGRRTLPVDAGLVTVLKNARKRQAVERLALGEAYSAEGYVVADEAGRAYFPNTIGRLWHEITDEAGVRQIRLHDARHSAATAMHLRGVPMAVIAYWLGHTDASFTQRTYAHSQDDELRKAAASLGAVVTSCDTEAGSGA</sequence>
<dbReference type="PROSITE" id="PS51900">
    <property type="entry name" value="CB"/>
    <property type="match status" value="1"/>
</dbReference>
<dbReference type="InterPro" id="IPR050090">
    <property type="entry name" value="Tyrosine_recombinase_XerCD"/>
</dbReference>
<gene>
    <name evidence="7" type="ORF">FK529_04620</name>
</gene>
<dbReference type="GO" id="GO:0003677">
    <property type="term" value="F:DNA binding"/>
    <property type="evidence" value="ECO:0007669"/>
    <property type="project" value="UniProtKB-UniRule"/>
</dbReference>
<evidence type="ECO:0000256" key="2">
    <source>
        <dbReference type="ARBA" id="ARBA00023125"/>
    </source>
</evidence>
<evidence type="ECO:0000313" key="8">
    <source>
        <dbReference type="Proteomes" id="UP000317291"/>
    </source>
</evidence>
<dbReference type="Gene3D" id="1.10.150.130">
    <property type="match status" value="1"/>
</dbReference>
<reference evidence="7 8" key="1">
    <citation type="submission" date="2019-06" db="EMBL/GenBank/DDBJ databases">
        <title>Tsukamurella conjunctivitidis sp. nov., Tsukamurella assacharolytica sp. nov. and Tsukamurella sputae sp. nov. isolated from patients with conjunctivitis, bacteraemia (lymphoma) and respiratory infection (sputum) in Hong Kong.</title>
        <authorList>
            <person name="Teng J.L.L."/>
            <person name="Lee H.H."/>
            <person name="Fong J.Y.H."/>
            <person name="Fok K.M.N."/>
            <person name="Lau S.K.P."/>
            <person name="Woo P.C.Y."/>
        </authorList>
    </citation>
    <scope>NUCLEOTIDE SEQUENCE [LARGE SCALE GENOMIC DNA]</scope>
    <source>
        <strain evidence="7 8">HKU71</strain>
    </source>
</reference>
<dbReference type="OrthoDB" id="4326943at2"/>
<organism evidence="7 8">
    <name type="scientific">Tsukamurella asaccharolytica</name>
    <dbReference type="NCBI Taxonomy" id="2592067"/>
    <lineage>
        <taxon>Bacteria</taxon>
        <taxon>Bacillati</taxon>
        <taxon>Actinomycetota</taxon>
        <taxon>Actinomycetes</taxon>
        <taxon>Mycobacteriales</taxon>
        <taxon>Tsukamurellaceae</taxon>
        <taxon>Tsukamurella</taxon>
    </lineage>
</organism>
<dbReference type="AlphaFoldDB" id="A0A5C5RCJ1"/>
<keyword evidence="3" id="KW-0233">DNA recombination</keyword>
<dbReference type="InterPro" id="IPR002104">
    <property type="entry name" value="Integrase_catalytic"/>
</dbReference>
<proteinExistence type="inferred from homology"/>
<dbReference type="EMBL" id="VIGW01000002">
    <property type="protein sequence ID" value="TWS20630.1"/>
    <property type="molecule type" value="Genomic_DNA"/>
</dbReference>
<feature type="domain" description="Core-binding (CB)" evidence="6">
    <location>
        <begin position="77"/>
        <end position="168"/>
    </location>
</feature>
<evidence type="ECO:0000256" key="3">
    <source>
        <dbReference type="ARBA" id="ARBA00023172"/>
    </source>
</evidence>
<name>A0A5C5RCJ1_9ACTN</name>
<dbReference type="InterPro" id="IPR011010">
    <property type="entry name" value="DNA_brk_join_enz"/>
</dbReference>
<evidence type="ECO:0000256" key="4">
    <source>
        <dbReference type="PROSITE-ProRule" id="PRU01248"/>
    </source>
</evidence>
<evidence type="ECO:0000313" key="7">
    <source>
        <dbReference type="EMBL" id="TWS20630.1"/>
    </source>
</evidence>
<evidence type="ECO:0000259" key="5">
    <source>
        <dbReference type="PROSITE" id="PS51898"/>
    </source>
</evidence>
<dbReference type="InterPro" id="IPR013762">
    <property type="entry name" value="Integrase-like_cat_sf"/>
</dbReference>
<feature type="domain" description="Tyr recombinase" evidence="5">
    <location>
        <begin position="189"/>
        <end position="390"/>
    </location>
</feature>
<evidence type="ECO:0000259" key="6">
    <source>
        <dbReference type="PROSITE" id="PS51900"/>
    </source>
</evidence>
<comment type="similarity">
    <text evidence="1">Belongs to the 'phage' integrase family.</text>
</comment>
<dbReference type="PANTHER" id="PTHR30349:SF64">
    <property type="entry name" value="PROPHAGE INTEGRASE INTD-RELATED"/>
    <property type="match status" value="1"/>
</dbReference>
<dbReference type="PROSITE" id="PS51898">
    <property type="entry name" value="TYR_RECOMBINASE"/>
    <property type="match status" value="1"/>
</dbReference>
<protein>
    <submittedName>
        <fullName evidence="7">Site-specific integrase</fullName>
    </submittedName>
</protein>
<dbReference type="Proteomes" id="UP000317291">
    <property type="component" value="Unassembled WGS sequence"/>
</dbReference>
<dbReference type="SUPFAM" id="SSF56349">
    <property type="entry name" value="DNA breaking-rejoining enzymes"/>
    <property type="match status" value="1"/>
</dbReference>
<dbReference type="Gene3D" id="1.10.443.10">
    <property type="entry name" value="Intergrase catalytic core"/>
    <property type="match status" value="1"/>
</dbReference>
<evidence type="ECO:0000256" key="1">
    <source>
        <dbReference type="ARBA" id="ARBA00008857"/>
    </source>
</evidence>
<dbReference type="Pfam" id="PF14657">
    <property type="entry name" value="Arm-DNA-bind_4"/>
    <property type="match status" value="1"/>
</dbReference>
<dbReference type="PANTHER" id="PTHR30349">
    <property type="entry name" value="PHAGE INTEGRASE-RELATED"/>
    <property type="match status" value="1"/>
</dbReference>
<comment type="caution">
    <text evidence="7">The sequence shown here is derived from an EMBL/GenBank/DDBJ whole genome shotgun (WGS) entry which is preliminary data.</text>
</comment>
<dbReference type="RefSeq" id="WP_146559850.1">
    <property type="nucleotide sequence ID" value="NZ_VIGW01000002.1"/>
</dbReference>